<dbReference type="Proteomes" id="UP000887574">
    <property type="component" value="Unplaced"/>
</dbReference>
<dbReference type="WBParaSite" id="jg23436">
    <property type="protein sequence ID" value="jg23436"/>
    <property type="gene ID" value="jg23436"/>
</dbReference>
<proteinExistence type="predicted"/>
<evidence type="ECO:0000313" key="3">
    <source>
        <dbReference type="WBParaSite" id="jg23436"/>
    </source>
</evidence>
<sequence length="88" mass="9869">MQLHLFIYFIISSLFVSGQNDSSPDQNLSAGSPKETIHNLCVSNQTTSTNPLQPRKRIAAVRMDKGHFFSGLIIIDGKQLLLEIKVWL</sequence>
<dbReference type="AlphaFoldDB" id="A0A915DVN5"/>
<evidence type="ECO:0000256" key="1">
    <source>
        <dbReference type="SAM" id="SignalP"/>
    </source>
</evidence>
<protein>
    <submittedName>
        <fullName evidence="3">Uncharacterized protein</fullName>
    </submittedName>
</protein>
<accession>A0A915DVN5</accession>
<organism evidence="2 3">
    <name type="scientific">Ditylenchus dipsaci</name>
    <dbReference type="NCBI Taxonomy" id="166011"/>
    <lineage>
        <taxon>Eukaryota</taxon>
        <taxon>Metazoa</taxon>
        <taxon>Ecdysozoa</taxon>
        <taxon>Nematoda</taxon>
        <taxon>Chromadorea</taxon>
        <taxon>Rhabditida</taxon>
        <taxon>Tylenchina</taxon>
        <taxon>Tylenchomorpha</taxon>
        <taxon>Sphaerularioidea</taxon>
        <taxon>Anguinidae</taxon>
        <taxon>Anguininae</taxon>
        <taxon>Ditylenchus</taxon>
    </lineage>
</organism>
<feature type="chain" id="PRO_5037064659" evidence="1">
    <location>
        <begin position="19"/>
        <end position="88"/>
    </location>
</feature>
<feature type="signal peptide" evidence="1">
    <location>
        <begin position="1"/>
        <end position="18"/>
    </location>
</feature>
<keyword evidence="1" id="KW-0732">Signal</keyword>
<evidence type="ECO:0000313" key="2">
    <source>
        <dbReference type="Proteomes" id="UP000887574"/>
    </source>
</evidence>
<keyword evidence="2" id="KW-1185">Reference proteome</keyword>
<name>A0A915DVN5_9BILA</name>
<reference evidence="3" key="1">
    <citation type="submission" date="2022-11" db="UniProtKB">
        <authorList>
            <consortium name="WormBaseParasite"/>
        </authorList>
    </citation>
    <scope>IDENTIFICATION</scope>
</reference>